<dbReference type="InterPro" id="IPR007159">
    <property type="entry name" value="SpoVT-AbrB_dom"/>
</dbReference>
<dbReference type="InterPro" id="IPR037914">
    <property type="entry name" value="SpoVT-AbrB_sf"/>
</dbReference>
<protein>
    <submittedName>
        <fullName evidence="3">AbrB/MazE/SpoVT family DNA-binding domain-containing protein</fullName>
    </submittedName>
</protein>
<reference evidence="3 4" key="1">
    <citation type="submission" date="2018-10" db="EMBL/GenBank/DDBJ databases">
        <title>Bacillus Keqinensis sp. nov., a moderately halophilic bacterium isolated from a saline-alkaline lake.</title>
        <authorList>
            <person name="Wang H."/>
        </authorList>
    </citation>
    <scope>NUCLEOTIDE SEQUENCE [LARGE SCALE GENOMIC DNA]</scope>
    <source>
        <strain evidence="3 4">KQ-3</strain>
    </source>
</reference>
<evidence type="ECO:0000313" key="3">
    <source>
        <dbReference type="EMBL" id="RNA69495.1"/>
    </source>
</evidence>
<dbReference type="EMBL" id="RHIB01000001">
    <property type="protein sequence ID" value="RNA69495.1"/>
    <property type="molecule type" value="Genomic_DNA"/>
</dbReference>
<dbReference type="PANTHER" id="PTHR36432">
    <property type="match status" value="1"/>
</dbReference>
<dbReference type="Pfam" id="PF04014">
    <property type="entry name" value="MazE_antitoxin"/>
    <property type="match status" value="1"/>
</dbReference>
<dbReference type="RefSeq" id="WP_122897014.1">
    <property type="nucleotide sequence ID" value="NZ_RHIB01000001.1"/>
</dbReference>
<keyword evidence="4" id="KW-1185">Reference proteome</keyword>
<evidence type="ECO:0000313" key="4">
    <source>
        <dbReference type="Proteomes" id="UP000278746"/>
    </source>
</evidence>
<proteinExistence type="predicted"/>
<dbReference type="PANTHER" id="PTHR36432:SF4">
    <property type="entry name" value="TRANSITION STATE REGULATOR ABH-RELATED"/>
    <property type="match status" value="1"/>
</dbReference>
<feature type="domain" description="SpoVT-AbrB" evidence="1">
    <location>
        <begin position="10"/>
        <end position="47"/>
    </location>
</feature>
<accession>A0A3M7TYJ7</accession>
<dbReference type="GO" id="GO:0003677">
    <property type="term" value="F:DNA binding"/>
    <property type="evidence" value="ECO:0007669"/>
    <property type="project" value="UniProtKB-KW"/>
</dbReference>
<dbReference type="SUPFAM" id="SSF89447">
    <property type="entry name" value="AbrB/MazE/MraZ-like"/>
    <property type="match status" value="1"/>
</dbReference>
<name>A0A3M7TYJ7_9BACI</name>
<feature type="domain" description="AbrB C-terminal" evidence="2">
    <location>
        <begin position="49"/>
        <end position="82"/>
    </location>
</feature>
<keyword evidence="3" id="KW-0238">DNA-binding</keyword>
<sequence length="93" mass="10687">MSYIITLWEGRIVIPKELRRILDINIKDPVEIFTDNEKIILQKYKANMTCDVTSEITDNNESFLDGKLVLSPKGKNALVNEITLSLPSFYKLL</sequence>
<dbReference type="Gene3D" id="2.10.260.10">
    <property type="match status" value="1"/>
</dbReference>
<evidence type="ECO:0000259" key="1">
    <source>
        <dbReference type="Pfam" id="PF04014"/>
    </source>
</evidence>
<dbReference type="OrthoDB" id="9782993at2"/>
<organism evidence="3 4">
    <name type="scientific">Alteribacter keqinensis</name>
    <dbReference type="NCBI Taxonomy" id="2483800"/>
    <lineage>
        <taxon>Bacteria</taxon>
        <taxon>Bacillati</taxon>
        <taxon>Bacillota</taxon>
        <taxon>Bacilli</taxon>
        <taxon>Bacillales</taxon>
        <taxon>Bacillaceae</taxon>
        <taxon>Alteribacter</taxon>
    </lineage>
</organism>
<gene>
    <name evidence="3" type="ORF">EBO34_06050</name>
</gene>
<dbReference type="AlphaFoldDB" id="A0A3M7TYJ7"/>
<dbReference type="Proteomes" id="UP000278746">
    <property type="component" value="Unassembled WGS sequence"/>
</dbReference>
<dbReference type="InterPro" id="IPR052731">
    <property type="entry name" value="B_subtilis_Trans_State_Reg"/>
</dbReference>
<dbReference type="Pfam" id="PF18277">
    <property type="entry name" value="AbrB_C"/>
    <property type="match status" value="1"/>
</dbReference>
<dbReference type="InterPro" id="IPR040678">
    <property type="entry name" value="AbrB_C"/>
</dbReference>
<evidence type="ECO:0000259" key="2">
    <source>
        <dbReference type="Pfam" id="PF18277"/>
    </source>
</evidence>
<comment type="caution">
    <text evidence="3">The sequence shown here is derived from an EMBL/GenBank/DDBJ whole genome shotgun (WGS) entry which is preliminary data.</text>
</comment>